<dbReference type="InterPro" id="IPR011057">
    <property type="entry name" value="Mss4-like_sf"/>
</dbReference>
<dbReference type="GO" id="GO:0046872">
    <property type="term" value="F:metal ion binding"/>
    <property type="evidence" value="ECO:0007669"/>
    <property type="project" value="UniProtKB-KW"/>
</dbReference>
<dbReference type="PANTHER" id="PTHR33337:SF40">
    <property type="entry name" value="CENP-V_GFA DOMAIN-CONTAINING PROTEIN-RELATED"/>
    <property type="match status" value="1"/>
</dbReference>
<dbReference type="GeneID" id="8438653"/>
<proteinExistence type="inferred from homology"/>
<keyword evidence="3" id="KW-0862">Zinc</keyword>
<keyword evidence="2" id="KW-0479">Metal-binding</keyword>
<dbReference type="EMBL" id="CH476615">
    <property type="protein sequence ID" value="EEP75785.1"/>
    <property type="molecule type" value="Genomic_DNA"/>
</dbReference>
<dbReference type="PANTHER" id="PTHR33337">
    <property type="entry name" value="GFA DOMAIN-CONTAINING PROTEIN"/>
    <property type="match status" value="1"/>
</dbReference>
<dbReference type="SUPFAM" id="SSF51316">
    <property type="entry name" value="Mss4-like"/>
    <property type="match status" value="1"/>
</dbReference>
<dbReference type="Pfam" id="PF04828">
    <property type="entry name" value="GFA"/>
    <property type="match status" value="1"/>
</dbReference>
<dbReference type="eggNOG" id="ENOG502S5AR">
    <property type="taxonomic scope" value="Eukaryota"/>
</dbReference>
<evidence type="ECO:0000259" key="5">
    <source>
        <dbReference type="PROSITE" id="PS51891"/>
    </source>
</evidence>
<accession>C4JKT6</accession>
<dbReference type="OMA" id="HIKSFCT"/>
<sequence length="160" mass="17548">MTDQTTPSENPSLQESVRTGSCLCGSVKYQLTGEPISALNCHCVNCKKTSGAAFLSNGLFWKKQLTITSSSSGLKTFQDKTTNSGEPLCRKFCSNCGSTLFVESLLPDTPVAVTLGSLDQGQRPWKPRLEVFTKDAVDWMPRIEGARVFEEMADPHAFFE</sequence>
<dbReference type="OrthoDB" id="406544at2759"/>
<evidence type="ECO:0000256" key="2">
    <source>
        <dbReference type="ARBA" id="ARBA00022723"/>
    </source>
</evidence>
<organism evidence="6 7">
    <name type="scientific">Uncinocarpus reesii (strain UAMH 1704)</name>
    <dbReference type="NCBI Taxonomy" id="336963"/>
    <lineage>
        <taxon>Eukaryota</taxon>
        <taxon>Fungi</taxon>
        <taxon>Dikarya</taxon>
        <taxon>Ascomycota</taxon>
        <taxon>Pezizomycotina</taxon>
        <taxon>Eurotiomycetes</taxon>
        <taxon>Eurotiomycetidae</taxon>
        <taxon>Onygenales</taxon>
        <taxon>Onygenaceae</taxon>
        <taxon>Uncinocarpus</taxon>
    </lineage>
</organism>
<evidence type="ECO:0000256" key="4">
    <source>
        <dbReference type="ARBA" id="ARBA00023239"/>
    </source>
</evidence>
<dbReference type="PROSITE" id="PS51891">
    <property type="entry name" value="CENP_V_GFA"/>
    <property type="match status" value="1"/>
</dbReference>
<dbReference type="InParanoid" id="C4JKT6"/>
<dbReference type="VEuPathDB" id="FungiDB:UREG_00632"/>
<dbReference type="InterPro" id="IPR006913">
    <property type="entry name" value="CENP-V/GFA"/>
</dbReference>
<evidence type="ECO:0000313" key="6">
    <source>
        <dbReference type="EMBL" id="EEP75785.1"/>
    </source>
</evidence>
<dbReference type="RefSeq" id="XP_002541118.1">
    <property type="nucleotide sequence ID" value="XM_002541072.1"/>
</dbReference>
<dbReference type="KEGG" id="ure:UREG_00632"/>
<keyword evidence="7" id="KW-1185">Reference proteome</keyword>
<dbReference type="HOGENOM" id="CLU_055491_3_2_1"/>
<evidence type="ECO:0000313" key="7">
    <source>
        <dbReference type="Proteomes" id="UP000002058"/>
    </source>
</evidence>
<gene>
    <name evidence="6" type="ORF">UREG_00632</name>
</gene>
<comment type="similarity">
    <text evidence="1">Belongs to the Gfa family.</text>
</comment>
<name>C4JKT6_UNCRE</name>
<dbReference type="GO" id="GO:0016846">
    <property type="term" value="F:carbon-sulfur lyase activity"/>
    <property type="evidence" value="ECO:0007669"/>
    <property type="project" value="InterPro"/>
</dbReference>
<evidence type="ECO:0000256" key="1">
    <source>
        <dbReference type="ARBA" id="ARBA00005495"/>
    </source>
</evidence>
<keyword evidence="4" id="KW-0456">Lyase</keyword>
<protein>
    <recommendedName>
        <fullName evidence="5">CENP-V/GFA domain-containing protein</fullName>
    </recommendedName>
</protein>
<feature type="domain" description="CENP-V/GFA" evidence="5">
    <location>
        <begin position="18"/>
        <end position="126"/>
    </location>
</feature>
<dbReference type="Gene3D" id="3.90.1590.10">
    <property type="entry name" value="glutathione-dependent formaldehyde- activating enzyme (gfa)"/>
    <property type="match status" value="1"/>
</dbReference>
<dbReference type="AlphaFoldDB" id="C4JKT6"/>
<dbReference type="Proteomes" id="UP000002058">
    <property type="component" value="Unassembled WGS sequence"/>
</dbReference>
<reference evidence="7" key="1">
    <citation type="journal article" date="2009" name="Genome Res.">
        <title>Comparative genomic analyses of the human fungal pathogens Coccidioides and their relatives.</title>
        <authorList>
            <person name="Sharpton T.J."/>
            <person name="Stajich J.E."/>
            <person name="Rounsley S.D."/>
            <person name="Gardner M.J."/>
            <person name="Wortman J.R."/>
            <person name="Jordar V.S."/>
            <person name="Maiti R."/>
            <person name="Kodira C.D."/>
            <person name="Neafsey D.E."/>
            <person name="Zeng Q."/>
            <person name="Hung C.-Y."/>
            <person name="McMahan C."/>
            <person name="Muszewska A."/>
            <person name="Grynberg M."/>
            <person name="Mandel M.A."/>
            <person name="Kellner E.M."/>
            <person name="Barker B.M."/>
            <person name="Galgiani J.N."/>
            <person name="Orbach M.J."/>
            <person name="Kirkland T.N."/>
            <person name="Cole G.T."/>
            <person name="Henn M.R."/>
            <person name="Birren B.W."/>
            <person name="Taylor J.W."/>
        </authorList>
    </citation>
    <scope>NUCLEOTIDE SEQUENCE [LARGE SCALE GENOMIC DNA]</scope>
    <source>
        <strain evidence="7">UAMH 1704</strain>
    </source>
</reference>
<evidence type="ECO:0000256" key="3">
    <source>
        <dbReference type="ARBA" id="ARBA00022833"/>
    </source>
</evidence>